<dbReference type="SUPFAM" id="SSF53756">
    <property type="entry name" value="UDP-Glycosyltransferase/glycogen phosphorylase"/>
    <property type="match status" value="1"/>
</dbReference>
<accession>A0A8B2NL35</accession>
<dbReference type="RefSeq" id="WP_111350172.1">
    <property type="nucleotide sequence ID" value="NZ_JAIWKD010000004.1"/>
</dbReference>
<dbReference type="Gene3D" id="3.40.50.2000">
    <property type="entry name" value="Glycogen Phosphorylase B"/>
    <property type="match status" value="1"/>
</dbReference>
<dbReference type="Proteomes" id="UP000249590">
    <property type="component" value="Unassembled WGS sequence"/>
</dbReference>
<organism evidence="1 2">
    <name type="scientific">Acuticoccus sediminis</name>
    <dbReference type="NCBI Taxonomy" id="2184697"/>
    <lineage>
        <taxon>Bacteria</taxon>
        <taxon>Pseudomonadati</taxon>
        <taxon>Pseudomonadota</taxon>
        <taxon>Alphaproteobacteria</taxon>
        <taxon>Hyphomicrobiales</taxon>
        <taxon>Amorphaceae</taxon>
        <taxon>Acuticoccus</taxon>
    </lineage>
</organism>
<dbReference type="EMBL" id="QHHQ01000006">
    <property type="protein sequence ID" value="RAH98805.1"/>
    <property type="molecule type" value="Genomic_DNA"/>
</dbReference>
<dbReference type="OrthoDB" id="7186565at2"/>
<evidence type="ECO:0000313" key="1">
    <source>
        <dbReference type="EMBL" id="RAH98805.1"/>
    </source>
</evidence>
<evidence type="ECO:0000313" key="2">
    <source>
        <dbReference type="Proteomes" id="UP000249590"/>
    </source>
</evidence>
<sequence>MIFLTLGTHQPFDRLVEGVDRWCAANPDARVIGQVPLERGSYHPKHFETMPHLHINEYRALFQKSEFIVAHAGMGSIITALCLSRPIVIFPRRADLREQRNDHQLATVRRFRGKTGVHVAEEVETLFDAMDTLHGAARQAAAPCADGAGNAAASQFADPAFVAALRDVIAAGAGPRSVN</sequence>
<comment type="caution">
    <text evidence="1">The sequence shown here is derived from an EMBL/GenBank/DDBJ whole genome shotgun (WGS) entry which is preliminary data.</text>
</comment>
<reference evidence="1 2" key="1">
    <citation type="submission" date="2018-05" db="EMBL/GenBank/DDBJ databases">
        <title>Acuticoccus sediminis sp. nov., isolated from deep-sea sediment of Indian Ocean.</title>
        <authorList>
            <person name="Liu X."/>
            <person name="Lai Q."/>
            <person name="Du Y."/>
            <person name="Sun F."/>
            <person name="Zhang X."/>
            <person name="Wang S."/>
            <person name="Shao Z."/>
        </authorList>
    </citation>
    <scope>NUCLEOTIDE SEQUENCE [LARGE SCALE GENOMIC DNA]</scope>
    <source>
        <strain evidence="1 2">PTG4-2</strain>
    </source>
</reference>
<dbReference type="AlphaFoldDB" id="A0A8B2NL35"/>
<keyword evidence="1" id="KW-0808">Transferase</keyword>
<name>A0A8B2NL35_9HYPH</name>
<proteinExistence type="predicted"/>
<dbReference type="GO" id="GO:0016740">
    <property type="term" value="F:transferase activity"/>
    <property type="evidence" value="ECO:0007669"/>
    <property type="project" value="UniProtKB-KW"/>
</dbReference>
<gene>
    <name evidence="1" type="ORF">DLJ53_24530</name>
</gene>
<protein>
    <submittedName>
        <fullName evidence="1">Glycosyl transferase family 28</fullName>
    </submittedName>
</protein>
<keyword evidence="2" id="KW-1185">Reference proteome</keyword>